<gene>
    <name evidence="1" type="ORF">BpHYR1_049149</name>
</gene>
<dbReference type="EMBL" id="REGN01004702">
    <property type="protein sequence ID" value="RNA16455.1"/>
    <property type="molecule type" value="Genomic_DNA"/>
</dbReference>
<reference evidence="1 2" key="1">
    <citation type="journal article" date="2018" name="Sci. Rep.">
        <title>Genomic signatures of local adaptation to the degree of environmental predictability in rotifers.</title>
        <authorList>
            <person name="Franch-Gras L."/>
            <person name="Hahn C."/>
            <person name="Garcia-Roger E.M."/>
            <person name="Carmona M.J."/>
            <person name="Serra M."/>
            <person name="Gomez A."/>
        </authorList>
    </citation>
    <scope>NUCLEOTIDE SEQUENCE [LARGE SCALE GENOMIC DNA]</scope>
    <source>
        <strain evidence="1">HYR1</strain>
    </source>
</reference>
<sequence>MIFENRKQLYPEKIRLENFLSCYFSKDPLEANSFNEINNALEKNNNNLIEPMAKSKSGEKTFEHFYSRLKNCFVIKRSILVINEVHVSNLKAHINKKQNSIKELFFLSKPPKFDYCLSLTIYFSKPAIQSHSNSYYISLFKLNYFKAQISKNPESPLPLKTQLIVNESLNKPYNLRNSNKFYTTGNKEKLIIVFTMFA</sequence>
<dbReference type="OrthoDB" id="8053926at2759"/>
<dbReference type="AlphaFoldDB" id="A0A3M7QZP5"/>
<protein>
    <submittedName>
        <fullName evidence="1">Uncharacterized protein</fullName>
    </submittedName>
</protein>
<proteinExistence type="predicted"/>
<keyword evidence="2" id="KW-1185">Reference proteome</keyword>
<comment type="caution">
    <text evidence="1">The sequence shown here is derived from an EMBL/GenBank/DDBJ whole genome shotgun (WGS) entry which is preliminary data.</text>
</comment>
<name>A0A3M7QZP5_BRAPC</name>
<organism evidence="1 2">
    <name type="scientific">Brachionus plicatilis</name>
    <name type="common">Marine rotifer</name>
    <name type="synonym">Brachionus muelleri</name>
    <dbReference type="NCBI Taxonomy" id="10195"/>
    <lineage>
        <taxon>Eukaryota</taxon>
        <taxon>Metazoa</taxon>
        <taxon>Spiralia</taxon>
        <taxon>Gnathifera</taxon>
        <taxon>Rotifera</taxon>
        <taxon>Eurotatoria</taxon>
        <taxon>Monogononta</taxon>
        <taxon>Pseudotrocha</taxon>
        <taxon>Ploima</taxon>
        <taxon>Brachionidae</taxon>
        <taxon>Brachionus</taxon>
    </lineage>
</organism>
<evidence type="ECO:0000313" key="2">
    <source>
        <dbReference type="Proteomes" id="UP000276133"/>
    </source>
</evidence>
<dbReference type="Proteomes" id="UP000276133">
    <property type="component" value="Unassembled WGS sequence"/>
</dbReference>
<accession>A0A3M7QZP5</accession>
<evidence type="ECO:0000313" key="1">
    <source>
        <dbReference type="EMBL" id="RNA16455.1"/>
    </source>
</evidence>